<keyword evidence="2" id="KW-1185">Reference proteome</keyword>
<name>A0A0M2HX81_9MICO</name>
<dbReference type="PATRIC" id="fig|273678.4.peg.6"/>
<evidence type="ECO:0000313" key="1">
    <source>
        <dbReference type="EMBL" id="KJL49535.1"/>
    </source>
</evidence>
<reference evidence="1 2" key="1">
    <citation type="submission" date="2015-02" db="EMBL/GenBank/DDBJ databases">
        <title>Draft genome sequences of ten Microbacterium spp. with emphasis on heavy metal contaminated environments.</title>
        <authorList>
            <person name="Corretto E."/>
        </authorList>
    </citation>
    <scope>NUCLEOTIDE SEQUENCE [LARGE SCALE GENOMIC DNA]</scope>
    <source>
        <strain evidence="1 2">SA35</strain>
    </source>
</reference>
<dbReference type="AlphaFoldDB" id="A0A0M2HX81"/>
<dbReference type="Proteomes" id="UP000033900">
    <property type="component" value="Unassembled WGS sequence"/>
</dbReference>
<sequence>MSTAYTMTFTAVLSAGSRGNEATDIIVRADTLEAGRKLAEETAYELFGSSVVQLITVPRQVVVSASRASALPASLADLDLPRIPEGMTWNIGPDREMVKVHLAYDDGRVGFFDRVPWNRAAILATALKYARKAWETARLPEV</sequence>
<organism evidence="1 2">
    <name type="scientific">Microbacterium hydrocarbonoxydans</name>
    <dbReference type="NCBI Taxonomy" id="273678"/>
    <lineage>
        <taxon>Bacteria</taxon>
        <taxon>Bacillati</taxon>
        <taxon>Actinomycetota</taxon>
        <taxon>Actinomycetes</taxon>
        <taxon>Micrococcales</taxon>
        <taxon>Microbacteriaceae</taxon>
        <taxon>Microbacterium</taxon>
    </lineage>
</organism>
<proteinExistence type="predicted"/>
<evidence type="ECO:0000313" key="2">
    <source>
        <dbReference type="Proteomes" id="UP000033900"/>
    </source>
</evidence>
<protein>
    <submittedName>
        <fullName evidence="1">Uncharacterized protein</fullName>
    </submittedName>
</protein>
<dbReference type="EMBL" id="JYJB01000002">
    <property type="protein sequence ID" value="KJL49535.1"/>
    <property type="molecule type" value="Genomic_DNA"/>
</dbReference>
<accession>A0A0M2HX81</accession>
<dbReference type="STRING" id="273678.RS84_00009"/>
<comment type="caution">
    <text evidence="1">The sequence shown here is derived from an EMBL/GenBank/DDBJ whole genome shotgun (WGS) entry which is preliminary data.</text>
</comment>
<dbReference type="RefSeq" id="WP_045255719.1">
    <property type="nucleotide sequence ID" value="NZ_JYJB01000002.1"/>
</dbReference>
<gene>
    <name evidence="1" type="ORF">RS84_00009</name>
</gene>